<comment type="caution">
    <text evidence="11">The sequence shown here is derived from an EMBL/GenBank/DDBJ whole genome shotgun (WGS) entry which is preliminary data.</text>
</comment>
<dbReference type="SUPFAM" id="SSF47370">
    <property type="entry name" value="Bromodomain"/>
    <property type="match status" value="1"/>
</dbReference>
<proteinExistence type="predicted"/>
<dbReference type="PANTHER" id="PTHR46136:SF33">
    <property type="entry name" value="TRANSCRIPTION FACTOR GTE10"/>
    <property type="match status" value="1"/>
</dbReference>
<evidence type="ECO:0000313" key="12">
    <source>
        <dbReference type="Proteomes" id="UP000593562"/>
    </source>
</evidence>
<evidence type="ECO:0000313" key="11">
    <source>
        <dbReference type="EMBL" id="KAF5730930.1"/>
    </source>
</evidence>
<dbReference type="AlphaFoldDB" id="A0A7J7CA03"/>
<evidence type="ECO:0000256" key="7">
    <source>
        <dbReference type="PROSITE-ProRule" id="PRU00035"/>
    </source>
</evidence>
<dbReference type="Pfam" id="PF17035">
    <property type="entry name" value="BET"/>
    <property type="match status" value="1"/>
</dbReference>
<dbReference type="OrthoDB" id="21449at2759"/>
<dbReference type="PANTHER" id="PTHR46136">
    <property type="entry name" value="TRANSCRIPTION FACTOR GTE8"/>
    <property type="match status" value="1"/>
</dbReference>
<comment type="subcellular location">
    <subcellularLocation>
        <location evidence="1">Nucleus</location>
    </subcellularLocation>
</comment>
<dbReference type="PROSITE" id="PS51525">
    <property type="entry name" value="NET"/>
    <property type="match status" value="1"/>
</dbReference>
<feature type="domain" description="Bromo" evidence="9">
    <location>
        <begin position="217"/>
        <end position="289"/>
    </location>
</feature>
<evidence type="ECO:0000259" key="10">
    <source>
        <dbReference type="PROSITE" id="PS51525"/>
    </source>
</evidence>
<feature type="region of interest" description="Disordered" evidence="8">
    <location>
        <begin position="618"/>
        <end position="697"/>
    </location>
</feature>
<feature type="compositionally biased region" description="Polar residues" evidence="8">
    <location>
        <begin position="534"/>
        <end position="546"/>
    </location>
</feature>
<feature type="region of interest" description="Disordered" evidence="8">
    <location>
        <begin position="461"/>
        <end position="593"/>
    </location>
</feature>
<evidence type="ECO:0000256" key="2">
    <source>
        <dbReference type="ARBA" id="ARBA00023015"/>
    </source>
</evidence>
<evidence type="ECO:0000256" key="4">
    <source>
        <dbReference type="ARBA" id="ARBA00023117"/>
    </source>
</evidence>
<dbReference type="EMBL" id="JAAARO010000019">
    <property type="protein sequence ID" value="KAF5730930.1"/>
    <property type="molecule type" value="Genomic_DNA"/>
</dbReference>
<sequence length="778" mass="86677">MAPSIPIEFTGQKESKNYLLPEMGKSRKYSKGHSSGFVPDNRHAVETMAESEGLGSSGHIDTEMTASEDSFALKRKCISLNSDGHENFGVPLQVLSLSKMSRFERKDLQLSLKMELEKIRVLQSRVVSYNSNTAVLSASSDIRSCSDGQKRPSLENAHRPSEILVPHGKNCAPPSRNGAHVKKSTSGRFESVKPAVGVNNSNAVLMKQCESLLNRLMSHQFGWVFNTPVDVVTLNIPDYFNIIKHPMDLGTIKSKISAGEYSSPLGFADDVRLTFSNAMTYNPSGNDVHIMADTLRKQFEMRWKAIEKKLPSATDVPSVPSRAYVHMENETMKGILPSKKKKDRPTDNEVRAEPVGRIMTDEAKHNLSIELEALLSELPESIIVFLKEHSFNECQNDEDEIEIDLDALNDDTLFTLRKLLNDHLLEKRKSEAKAEPCQVELVHESGMGNTLRQPFKEEDVDIVGGDDAPMSNYPSVEIEKDGPSRNIKRSSPSSSNSESDSSSSDSDSGSSPDSKSDIAKNTIPVIASNEKENMTTTADLEQSRSNAVDAEDGSSKPVNGLGEVDVHSQEKPVTAVPYSLQEGDSPPSERRVSPEKLYRAALLRNRFADVILKAREKALEKGDKQDPEKLQIEREELERRQKEEKARLQAEARAAEEAQRKAEVEAAAEAKRKREMEREAARQALQKMEKTVDINENSQFMEDLEMLRASHGEDLTSFIDEMSPELSQNEFGSFKLQGSNPLEQLGLYMKDEEEEEEVVEPPPSLPRSVNDVEDGEID</sequence>
<keyword evidence="2" id="KW-0805">Transcription regulation</keyword>
<dbReference type="InterPro" id="IPR037377">
    <property type="entry name" value="GTE_bromo"/>
</dbReference>
<dbReference type="Pfam" id="PF00439">
    <property type="entry name" value="Bromodomain"/>
    <property type="match status" value="1"/>
</dbReference>
<dbReference type="InterPro" id="IPR038336">
    <property type="entry name" value="NET_sf"/>
</dbReference>
<feature type="compositionally biased region" description="Basic and acidic residues" evidence="8">
    <location>
        <begin position="618"/>
        <end position="693"/>
    </location>
</feature>
<keyword evidence="4 7" id="KW-0103">Bromodomain</keyword>
<keyword evidence="3" id="KW-0175">Coiled coil</keyword>
<name>A0A7J7CA03_TRIWF</name>
<evidence type="ECO:0000259" key="9">
    <source>
        <dbReference type="PROSITE" id="PS50014"/>
    </source>
</evidence>
<dbReference type="PROSITE" id="PS50014">
    <property type="entry name" value="BROMODOMAIN_2"/>
    <property type="match status" value="1"/>
</dbReference>
<evidence type="ECO:0000256" key="6">
    <source>
        <dbReference type="ARBA" id="ARBA00023242"/>
    </source>
</evidence>
<dbReference type="InterPro" id="IPR001487">
    <property type="entry name" value="Bromodomain"/>
</dbReference>
<dbReference type="FunCoup" id="A0A7J7CA03">
    <property type="interactions" value="441"/>
</dbReference>
<dbReference type="InterPro" id="IPR036427">
    <property type="entry name" value="Bromodomain-like_sf"/>
</dbReference>
<dbReference type="CDD" id="cd05506">
    <property type="entry name" value="Bromo_plant1"/>
    <property type="match status" value="1"/>
</dbReference>
<dbReference type="GO" id="GO:0005634">
    <property type="term" value="C:nucleus"/>
    <property type="evidence" value="ECO:0007669"/>
    <property type="project" value="UniProtKB-SubCell"/>
</dbReference>
<dbReference type="Proteomes" id="UP000593562">
    <property type="component" value="Unassembled WGS sequence"/>
</dbReference>
<evidence type="ECO:0000256" key="5">
    <source>
        <dbReference type="ARBA" id="ARBA00023163"/>
    </source>
</evidence>
<dbReference type="Gene3D" id="1.20.1270.220">
    <property type="match status" value="1"/>
</dbReference>
<evidence type="ECO:0000256" key="3">
    <source>
        <dbReference type="ARBA" id="ARBA00023054"/>
    </source>
</evidence>
<dbReference type="InterPro" id="IPR027353">
    <property type="entry name" value="NET_dom"/>
</dbReference>
<dbReference type="SMART" id="SM00297">
    <property type="entry name" value="BROMO"/>
    <property type="match status" value="1"/>
</dbReference>
<keyword evidence="6" id="KW-0539">Nucleus</keyword>
<dbReference type="InterPro" id="IPR052442">
    <property type="entry name" value="Env_Response_Regulator"/>
</dbReference>
<evidence type="ECO:0000256" key="1">
    <source>
        <dbReference type="ARBA" id="ARBA00004123"/>
    </source>
</evidence>
<dbReference type="InParanoid" id="A0A7J7CA03"/>
<dbReference type="PRINTS" id="PR00503">
    <property type="entry name" value="BROMODOMAIN"/>
</dbReference>
<keyword evidence="5" id="KW-0804">Transcription</keyword>
<organism evidence="11 12">
    <name type="scientific">Tripterygium wilfordii</name>
    <name type="common">Thunder God vine</name>
    <dbReference type="NCBI Taxonomy" id="458696"/>
    <lineage>
        <taxon>Eukaryota</taxon>
        <taxon>Viridiplantae</taxon>
        <taxon>Streptophyta</taxon>
        <taxon>Embryophyta</taxon>
        <taxon>Tracheophyta</taxon>
        <taxon>Spermatophyta</taxon>
        <taxon>Magnoliopsida</taxon>
        <taxon>eudicotyledons</taxon>
        <taxon>Gunneridae</taxon>
        <taxon>Pentapetalae</taxon>
        <taxon>rosids</taxon>
        <taxon>fabids</taxon>
        <taxon>Celastrales</taxon>
        <taxon>Celastraceae</taxon>
        <taxon>Tripterygium</taxon>
    </lineage>
</organism>
<evidence type="ECO:0000256" key="8">
    <source>
        <dbReference type="SAM" id="MobiDB-lite"/>
    </source>
</evidence>
<keyword evidence="12" id="KW-1185">Reference proteome</keyword>
<feature type="region of interest" description="Disordered" evidence="8">
    <location>
        <begin position="747"/>
        <end position="778"/>
    </location>
</feature>
<accession>A0A7J7CA03</accession>
<feature type="compositionally biased region" description="Low complexity" evidence="8">
    <location>
        <begin position="490"/>
        <end position="513"/>
    </location>
</feature>
<reference evidence="11 12" key="1">
    <citation type="journal article" date="2020" name="Nat. Commun.">
        <title>Genome of Tripterygium wilfordii and identification of cytochrome P450 involved in triptolide biosynthesis.</title>
        <authorList>
            <person name="Tu L."/>
            <person name="Su P."/>
            <person name="Zhang Z."/>
            <person name="Gao L."/>
            <person name="Wang J."/>
            <person name="Hu T."/>
            <person name="Zhou J."/>
            <person name="Zhang Y."/>
            <person name="Zhao Y."/>
            <person name="Liu Y."/>
            <person name="Song Y."/>
            <person name="Tong Y."/>
            <person name="Lu Y."/>
            <person name="Yang J."/>
            <person name="Xu C."/>
            <person name="Jia M."/>
            <person name="Peters R.J."/>
            <person name="Huang L."/>
            <person name="Gao W."/>
        </authorList>
    </citation>
    <scope>NUCLEOTIDE SEQUENCE [LARGE SCALE GENOMIC DNA]</scope>
    <source>
        <strain evidence="12">cv. XIE 37</strain>
        <tissue evidence="11">Leaf</tissue>
    </source>
</reference>
<protein>
    <submittedName>
        <fullName evidence="11">Transcription factor GTE10 isoform X1</fullName>
    </submittedName>
</protein>
<feature type="domain" description="NET" evidence="10">
    <location>
        <begin position="349"/>
        <end position="431"/>
    </location>
</feature>
<gene>
    <name evidence="11" type="ORF">HS088_TW19G00532</name>
</gene>
<dbReference type="Gene3D" id="1.20.920.10">
    <property type="entry name" value="Bromodomain-like"/>
    <property type="match status" value="1"/>
</dbReference>